<evidence type="ECO:0000256" key="13">
    <source>
        <dbReference type="PROSITE-ProRule" id="PRU01087"/>
    </source>
</evidence>
<comment type="caution">
    <text evidence="16">The sequence shown here is derived from an EMBL/GenBank/DDBJ whole genome shotgun (WGS) entry which is preliminary data.</text>
</comment>
<keyword evidence="12" id="KW-0413">Isomerase</keyword>
<protein>
    <recommendedName>
        <fullName evidence="15">EXPERA domain-containing protein</fullName>
    </recommendedName>
</protein>
<evidence type="ECO:0000256" key="4">
    <source>
        <dbReference type="ARBA" id="ARBA00022692"/>
    </source>
</evidence>
<dbReference type="GO" id="GO:0016126">
    <property type="term" value="P:sterol biosynthetic process"/>
    <property type="evidence" value="ECO:0007669"/>
    <property type="project" value="UniProtKB-KW"/>
</dbReference>
<keyword evidence="6 13" id="KW-1133">Transmembrane helix</keyword>
<evidence type="ECO:0000256" key="7">
    <source>
        <dbReference type="ARBA" id="ARBA00023011"/>
    </source>
</evidence>
<evidence type="ECO:0000256" key="1">
    <source>
        <dbReference type="ARBA" id="ARBA00004141"/>
    </source>
</evidence>
<dbReference type="PANTHER" id="PTHR14207:SF0">
    <property type="entry name" value="3-BETA-HYDROXYSTEROID-DELTA(8),DELTA(7)-ISOMERASE"/>
    <property type="match status" value="1"/>
</dbReference>
<organism evidence="16 17">
    <name type="scientific">Papaver atlanticum</name>
    <dbReference type="NCBI Taxonomy" id="357466"/>
    <lineage>
        <taxon>Eukaryota</taxon>
        <taxon>Viridiplantae</taxon>
        <taxon>Streptophyta</taxon>
        <taxon>Embryophyta</taxon>
        <taxon>Tracheophyta</taxon>
        <taxon>Spermatophyta</taxon>
        <taxon>Magnoliopsida</taxon>
        <taxon>Ranunculales</taxon>
        <taxon>Papaveraceae</taxon>
        <taxon>Papaveroideae</taxon>
        <taxon>Papaver</taxon>
    </lineage>
</organism>
<evidence type="ECO:0000256" key="9">
    <source>
        <dbReference type="ARBA" id="ARBA00023136"/>
    </source>
</evidence>
<evidence type="ECO:0000256" key="14">
    <source>
        <dbReference type="SAM" id="Phobius"/>
    </source>
</evidence>
<keyword evidence="4 13" id="KW-0812">Transmembrane</keyword>
<sequence>MVCPQFMPQDHQILEEFVSLSLAQSIILSVYDSMESPSSSLLLSSGRGARLSNIERLIMCWWMFTGFTHIIREGYLAFSPEFYKDKTGCFFVQVWKEHSKGTSRYAARNAGVVTIEGLTAVFEGPTSLFAAYAIAKRKSYNDLLQISIFSGQIYGSVAYYITKSYYYWYYYVVFWIWIPTLVVIRSWKKICIVAFRSQESTHKKNKTE</sequence>
<comment type="subcellular location">
    <subcellularLocation>
        <location evidence="1">Membrane</location>
        <topology evidence="1">Multi-pass membrane protein</topology>
    </subcellularLocation>
</comment>
<keyword evidence="10" id="KW-1207">Sterol metabolism</keyword>
<gene>
    <name evidence="16" type="ORF">MKW98_019053</name>
</gene>
<evidence type="ECO:0000313" key="16">
    <source>
        <dbReference type="EMBL" id="KAI3959463.1"/>
    </source>
</evidence>
<dbReference type="EMBL" id="JAJJMB010001069">
    <property type="protein sequence ID" value="KAI3959463.1"/>
    <property type="molecule type" value="Genomic_DNA"/>
</dbReference>
<dbReference type="GO" id="GO:0005783">
    <property type="term" value="C:endoplasmic reticulum"/>
    <property type="evidence" value="ECO:0007669"/>
    <property type="project" value="TreeGrafter"/>
</dbReference>
<evidence type="ECO:0000313" key="17">
    <source>
        <dbReference type="Proteomes" id="UP001202328"/>
    </source>
</evidence>
<proteinExistence type="inferred from homology"/>
<dbReference type="InterPro" id="IPR033118">
    <property type="entry name" value="EXPERA"/>
</dbReference>
<evidence type="ECO:0000256" key="6">
    <source>
        <dbReference type="ARBA" id="ARBA00022989"/>
    </source>
</evidence>
<name>A0AAD4TJB2_9MAGN</name>
<dbReference type="GO" id="GO:0047750">
    <property type="term" value="F:cholestenol delta-isomerase activity"/>
    <property type="evidence" value="ECO:0007669"/>
    <property type="project" value="InterPro"/>
</dbReference>
<dbReference type="PROSITE" id="PS51751">
    <property type="entry name" value="EXPERA"/>
    <property type="match status" value="1"/>
</dbReference>
<dbReference type="PANTHER" id="PTHR14207">
    <property type="entry name" value="STEROL ISOMERASE"/>
    <property type="match status" value="1"/>
</dbReference>
<keyword evidence="7" id="KW-0756">Sterol biosynthesis</keyword>
<dbReference type="GO" id="GO:0000247">
    <property type="term" value="F:C-8 sterol isomerase activity"/>
    <property type="evidence" value="ECO:0007669"/>
    <property type="project" value="TreeGrafter"/>
</dbReference>
<evidence type="ECO:0000256" key="12">
    <source>
        <dbReference type="ARBA" id="ARBA00023235"/>
    </source>
</evidence>
<reference evidence="16" key="1">
    <citation type="submission" date="2022-04" db="EMBL/GenBank/DDBJ databases">
        <title>A functionally conserved STORR gene fusion in Papaver species that diverged 16.8 million years ago.</title>
        <authorList>
            <person name="Catania T."/>
        </authorList>
    </citation>
    <scope>NUCLEOTIDE SEQUENCE</scope>
    <source>
        <strain evidence="16">S-188037</strain>
    </source>
</reference>
<dbReference type="Pfam" id="PF05241">
    <property type="entry name" value="EBP"/>
    <property type="match status" value="1"/>
</dbReference>
<dbReference type="Proteomes" id="UP001202328">
    <property type="component" value="Unassembled WGS sequence"/>
</dbReference>
<dbReference type="AlphaFoldDB" id="A0AAD4TJB2"/>
<evidence type="ECO:0000256" key="8">
    <source>
        <dbReference type="ARBA" id="ARBA00023098"/>
    </source>
</evidence>
<dbReference type="GO" id="GO:0004769">
    <property type="term" value="F:steroid Delta-isomerase activity"/>
    <property type="evidence" value="ECO:0007669"/>
    <property type="project" value="TreeGrafter"/>
</dbReference>
<keyword evidence="17" id="KW-1185">Reference proteome</keyword>
<feature type="transmembrane region" description="Helical" evidence="14">
    <location>
        <begin position="168"/>
        <end position="187"/>
    </location>
</feature>
<evidence type="ECO:0000256" key="3">
    <source>
        <dbReference type="ARBA" id="ARBA00022516"/>
    </source>
</evidence>
<evidence type="ECO:0000256" key="2">
    <source>
        <dbReference type="ARBA" id="ARBA00008337"/>
    </source>
</evidence>
<evidence type="ECO:0000256" key="10">
    <source>
        <dbReference type="ARBA" id="ARBA00023166"/>
    </source>
</evidence>
<comment type="similarity">
    <text evidence="2">Belongs to the EBP family.</text>
</comment>
<evidence type="ECO:0000256" key="11">
    <source>
        <dbReference type="ARBA" id="ARBA00023221"/>
    </source>
</evidence>
<keyword evidence="8" id="KW-0443">Lipid metabolism</keyword>
<keyword evidence="11" id="KW-0753">Steroid metabolism</keyword>
<dbReference type="GO" id="GO:0016020">
    <property type="term" value="C:membrane"/>
    <property type="evidence" value="ECO:0007669"/>
    <property type="project" value="UniProtKB-SubCell"/>
</dbReference>
<dbReference type="InterPro" id="IPR007905">
    <property type="entry name" value="EBP"/>
</dbReference>
<evidence type="ECO:0000259" key="15">
    <source>
        <dbReference type="PROSITE" id="PS51751"/>
    </source>
</evidence>
<feature type="domain" description="EXPERA" evidence="15">
    <location>
        <begin position="54"/>
        <end position="183"/>
    </location>
</feature>
<accession>A0AAD4TJB2</accession>
<keyword evidence="9 13" id="KW-0472">Membrane</keyword>
<keyword evidence="5" id="KW-0752">Steroid biosynthesis</keyword>
<keyword evidence="3" id="KW-0444">Lipid biosynthesis</keyword>
<evidence type="ECO:0000256" key="5">
    <source>
        <dbReference type="ARBA" id="ARBA00022955"/>
    </source>
</evidence>